<evidence type="ECO:0000313" key="2">
    <source>
        <dbReference type="EMBL" id="KIY45214.1"/>
    </source>
</evidence>
<evidence type="ECO:0000313" key="3">
    <source>
        <dbReference type="Proteomes" id="UP000054144"/>
    </source>
</evidence>
<dbReference type="OrthoDB" id="3153758at2759"/>
<name>A0A0D7A499_9AGAR</name>
<dbReference type="EMBL" id="KN882061">
    <property type="protein sequence ID" value="KIY45214.1"/>
    <property type="molecule type" value="Genomic_DNA"/>
</dbReference>
<protein>
    <submittedName>
        <fullName evidence="2">Uncharacterized protein</fullName>
    </submittedName>
</protein>
<sequence>MSFVFRPAESSPLLGQHTAKKPDGSLSVVIHSKFFFVGLIVCIVLSISRVLSPVPDRHIVSSPFVNLTANQICRDQGQREYTAQLVDIPLDWHWKEACELMLLDMDAGAVAARESVNYCENLRPNGEEPLVVGHWIVDDESCRPHWPLYLTPGNCVALGIRQFSAHMIPPLGIDPYRVCQSPPTGLLPQGEERLPDACTVQEDGSIIGLWVSETQGCEPTWSDVAARECEALETRHYTASIARVPTGLDPLLVCTHVPFEVHGHSHLASFCEPQDDDSLLGHWSIRSEEDCMPHWSSMVDNHYAAFDKCELEAVLQDVPVGLSALDLCTSFPNEAHGHPDRCELRGEDTVGVWYERDAWCQPFLFDVQDQDCQQSNIRRIQAKVRDTGEADDDWYKLCAMSIVNAPRRLCSGMAGSICPSIVRSHFRTYGSTTYSTTLRIKIASPPFDATENPVQSSNEDETVLQDDGEAGWVE</sequence>
<gene>
    <name evidence="2" type="ORF">FISHEDRAFT_61379</name>
</gene>
<evidence type="ECO:0000256" key="1">
    <source>
        <dbReference type="SAM" id="MobiDB-lite"/>
    </source>
</evidence>
<feature type="region of interest" description="Disordered" evidence="1">
    <location>
        <begin position="1"/>
        <end position="20"/>
    </location>
</feature>
<feature type="region of interest" description="Disordered" evidence="1">
    <location>
        <begin position="448"/>
        <end position="474"/>
    </location>
</feature>
<reference evidence="2 3" key="1">
    <citation type="journal article" date="2015" name="Fungal Genet. Biol.">
        <title>Evolution of novel wood decay mechanisms in Agaricales revealed by the genome sequences of Fistulina hepatica and Cylindrobasidium torrendii.</title>
        <authorList>
            <person name="Floudas D."/>
            <person name="Held B.W."/>
            <person name="Riley R."/>
            <person name="Nagy L.G."/>
            <person name="Koehler G."/>
            <person name="Ransdell A.S."/>
            <person name="Younus H."/>
            <person name="Chow J."/>
            <person name="Chiniquy J."/>
            <person name="Lipzen A."/>
            <person name="Tritt A."/>
            <person name="Sun H."/>
            <person name="Haridas S."/>
            <person name="LaButti K."/>
            <person name="Ohm R.A."/>
            <person name="Kues U."/>
            <person name="Blanchette R.A."/>
            <person name="Grigoriev I.V."/>
            <person name="Minto R.E."/>
            <person name="Hibbett D.S."/>
        </authorList>
    </citation>
    <scope>NUCLEOTIDE SEQUENCE [LARGE SCALE GENOMIC DNA]</scope>
    <source>
        <strain evidence="2 3">ATCC 64428</strain>
    </source>
</reference>
<dbReference type="Proteomes" id="UP000054144">
    <property type="component" value="Unassembled WGS sequence"/>
</dbReference>
<proteinExistence type="predicted"/>
<accession>A0A0D7A499</accession>
<feature type="compositionally biased region" description="Acidic residues" evidence="1">
    <location>
        <begin position="458"/>
        <end position="474"/>
    </location>
</feature>
<organism evidence="2 3">
    <name type="scientific">Fistulina hepatica ATCC 64428</name>
    <dbReference type="NCBI Taxonomy" id="1128425"/>
    <lineage>
        <taxon>Eukaryota</taxon>
        <taxon>Fungi</taxon>
        <taxon>Dikarya</taxon>
        <taxon>Basidiomycota</taxon>
        <taxon>Agaricomycotina</taxon>
        <taxon>Agaricomycetes</taxon>
        <taxon>Agaricomycetidae</taxon>
        <taxon>Agaricales</taxon>
        <taxon>Fistulinaceae</taxon>
        <taxon>Fistulina</taxon>
    </lineage>
</organism>
<keyword evidence="3" id="KW-1185">Reference proteome</keyword>
<dbReference type="AlphaFoldDB" id="A0A0D7A499"/>